<accession>A0AAV4Y393</accession>
<protein>
    <submittedName>
        <fullName evidence="1">Uncharacterized protein</fullName>
    </submittedName>
</protein>
<sequence length="70" mass="7922">MGILSLISVISASTKLLEAETKTFLLKSNFRLKIFPVQRRRSHKIPDKTLQKKTTTSQPGALHFSELVLQ</sequence>
<name>A0AAV4Y393_CAEEX</name>
<gene>
    <name evidence="1" type="ORF">CEXT_503951</name>
</gene>
<evidence type="ECO:0000313" key="1">
    <source>
        <dbReference type="EMBL" id="GIZ01722.1"/>
    </source>
</evidence>
<dbReference type="AlphaFoldDB" id="A0AAV4Y393"/>
<evidence type="ECO:0000313" key="2">
    <source>
        <dbReference type="Proteomes" id="UP001054945"/>
    </source>
</evidence>
<dbReference type="Proteomes" id="UP001054945">
    <property type="component" value="Unassembled WGS sequence"/>
</dbReference>
<proteinExistence type="predicted"/>
<dbReference type="EMBL" id="BPLR01001342">
    <property type="protein sequence ID" value="GIZ01722.1"/>
    <property type="molecule type" value="Genomic_DNA"/>
</dbReference>
<reference evidence="1 2" key="1">
    <citation type="submission" date="2021-06" db="EMBL/GenBank/DDBJ databases">
        <title>Caerostris extrusa draft genome.</title>
        <authorList>
            <person name="Kono N."/>
            <person name="Arakawa K."/>
        </authorList>
    </citation>
    <scope>NUCLEOTIDE SEQUENCE [LARGE SCALE GENOMIC DNA]</scope>
</reference>
<comment type="caution">
    <text evidence="1">The sequence shown here is derived from an EMBL/GenBank/DDBJ whole genome shotgun (WGS) entry which is preliminary data.</text>
</comment>
<organism evidence="1 2">
    <name type="scientific">Caerostris extrusa</name>
    <name type="common">Bark spider</name>
    <name type="synonym">Caerostris bankana</name>
    <dbReference type="NCBI Taxonomy" id="172846"/>
    <lineage>
        <taxon>Eukaryota</taxon>
        <taxon>Metazoa</taxon>
        <taxon>Ecdysozoa</taxon>
        <taxon>Arthropoda</taxon>
        <taxon>Chelicerata</taxon>
        <taxon>Arachnida</taxon>
        <taxon>Araneae</taxon>
        <taxon>Araneomorphae</taxon>
        <taxon>Entelegynae</taxon>
        <taxon>Araneoidea</taxon>
        <taxon>Araneidae</taxon>
        <taxon>Caerostris</taxon>
    </lineage>
</organism>
<keyword evidence="2" id="KW-1185">Reference proteome</keyword>